<protein>
    <submittedName>
        <fullName evidence="2">Uncharacterized protein</fullName>
    </submittedName>
</protein>
<feature type="compositionally biased region" description="Low complexity" evidence="1">
    <location>
        <begin position="71"/>
        <end position="98"/>
    </location>
</feature>
<evidence type="ECO:0000256" key="1">
    <source>
        <dbReference type="SAM" id="MobiDB-lite"/>
    </source>
</evidence>
<evidence type="ECO:0000313" key="2">
    <source>
        <dbReference type="EMBL" id="KAJ1165665.1"/>
    </source>
</evidence>
<dbReference type="Proteomes" id="UP001066276">
    <property type="component" value="Chromosome 4_2"/>
</dbReference>
<accession>A0AAV7SNM1</accession>
<sequence>MWSPQISVRLLSAPRRRITAGDAQWQPWVPAQRQGRSLPPASLPSILIPARAATALELRPLRHDRQRPRAKSSPSSKCSSSRSQRQQAASARGAGTASSGIIRFDQGIAAGSGQRGGGTHQRCAAGTLAPKGAGFRELQQPSNEHRRNPAPSEGTSVYPTRIEELPSLQSKGTSALIKRALRTPIKGNFYTCQRSVERTQAPIKRNCGLLNEDYRISLSPTKGKELQHPSNKHSRANQRELLHLSKKRRRNPSKGTSAYQTGTKETPTL</sequence>
<feature type="region of interest" description="Disordered" evidence="1">
    <location>
        <begin position="57"/>
        <end position="98"/>
    </location>
</feature>
<gene>
    <name evidence="2" type="ORF">NDU88_006082</name>
</gene>
<keyword evidence="3" id="KW-1185">Reference proteome</keyword>
<comment type="caution">
    <text evidence="2">The sequence shown here is derived from an EMBL/GenBank/DDBJ whole genome shotgun (WGS) entry which is preliminary data.</text>
</comment>
<dbReference type="AlphaFoldDB" id="A0AAV7SNM1"/>
<dbReference type="EMBL" id="JANPWB010000008">
    <property type="protein sequence ID" value="KAJ1165665.1"/>
    <property type="molecule type" value="Genomic_DNA"/>
</dbReference>
<evidence type="ECO:0000313" key="3">
    <source>
        <dbReference type="Proteomes" id="UP001066276"/>
    </source>
</evidence>
<feature type="compositionally biased region" description="Polar residues" evidence="1">
    <location>
        <begin position="253"/>
        <end position="269"/>
    </location>
</feature>
<proteinExistence type="predicted"/>
<feature type="region of interest" description="Disordered" evidence="1">
    <location>
        <begin position="139"/>
        <end position="158"/>
    </location>
</feature>
<name>A0AAV7SNM1_PLEWA</name>
<organism evidence="2 3">
    <name type="scientific">Pleurodeles waltl</name>
    <name type="common">Iberian ribbed newt</name>
    <dbReference type="NCBI Taxonomy" id="8319"/>
    <lineage>
        <taxon>Eukaryota</taxon>
        <taxon>Metazoa</taxon>
        <taxon>Chordata</taxon>
        <taxon>Craniata</taxon>
        <taxon>Vertebrata</taxon>
        <taxon>Euteleostomi</taxon>
        <taxon>Amphibia</taxon>
        <taxon>Batrachia</taxon>
        <taxon>Caudata</taxon>
        <taxon>Salamandroidea</taxon>
        <taxon>Salamandridae</taxon>
        <taxon>Pleurodelinae</taxon>
        <taxon>Pleurodeles</taxon>
    </lineage>
</organism>
<reference evidence="2" key="1">
    <citation type="journal article" date="2022" name="bioRxiv">
        <title>Sequencing and chromosome-scale assembly of the giantPleurodeles waltlgenome.</title>
        <authorList>
            <person name="Brown T."/>
            <person name="Elewa A."/>
            <person name="Iarovenko S."/>
            <person name="Subramanian E."/>
            <person name="Araus A.J."/>
            <person name="Petzold A."/>
            <person name="Susuki M."/>
            <person name="Suzuki K.-i.T."/>
            <person name="Hayashi T."/>
            <person name="Toyoda A."/>
            <person name="Oliveira C."/>
            <person name="Osipova E."/>
            <person name="Leigh N.D."/>
            <person name="Simon A."/>
            <person name="Yun M.H."/>
        </authorList>
    </citation>
    <scope>NUCLEOTIDE SEQUENCE</scope>
    <source>
        <strain evidence="2">20211129_DDA</strain>
        <tissue evidence="2">Liver</tissue>
    </source>
</reference>
<feature type="region of interest" description="Disordered" evidence="1">
    <location>
        <begin position="220"/>
        <end position="269"/>
    </location>
</feature>